<evidence type="ECO:0000313" key="3">
    <source>
        <dbReference type="Proteomes" id="UP000520767"/>
    </source>
</evidence>
<dbReference type="RefSeq" id="WP_184812166.1">
    <property type="nucleotide sequence ID" value="NZ_JACHJQ010000004.1"/>
</dbReference>
<organism evidence="2 3">
    <name type="scientific">Actinophytocola algeriensis</name>
    <dbReference type="NCBI Taxonomy" id="1768010"/>
    <lineage>
        <taxon>Bacteria</taxon>
        <taxon>Bacillati</taxon>
        <taxon>Actinomycetota</taxon>
        <taxon>Actinomycetes</taxon>
        <taxon>Pseudonocardiales</taxon>
        <taxon>Pseudonocardiaceae</taxon>
    </lineage>
</organism>
<dbReference type="InterPro" id="IPR030392">
    <property type="entry name" value="S74_ICA"/>
</dbReference>
<feature type="domain" description="Peptidase S74" evidence="1">
    <location>
        <begin position="1"/>
        <end position="80"/>
    </location>
</feature>
<reference evidence="2 3" key="1">
    <citation type="submission" date="2020-08" db="EMBL/GenBank/DDBJ databases">
        <title>Genomic Encyclopedia of Type Strains, Phase III (KMG-III): the genomes of soil and plant-associated and newly described type strains.</title>
        <authorList>
            <person name="Whitman W."/>
        </authorList>
    </citation>
    <scope>NUCLEOTIDE SEQUENCE [LARGE SCALE GENOMIC DNA]</scope>
    <source>
        <strain evidence="2 3">CECT 8960</strain>
    </source>
</reference>
<keyword evidence="3" id="KW-1185">Reference proteome</keyword>
<sequence>MTDRTVLARVRELRGVTWDWKADGARGIGVIAQDVEKVFPDAVVTGEDGYLRVDYHGLVGVLVEAVKELAERVEELERRDRP</sequence>
<dbReference type="AlphaFoldDB" id="A0A7W7VF88"/>
<dbReference type="Pfam" id="PF13884">
    <property type="entry name" value="Peptidase_S74"/>
    <property type="match status" value="1"/>
</dbReference>
<accession>A0A7W7VF88</accession>
<comment type="caution">
    <text evidence="2">The sequence shown here is derived from an EMBL/GenBank/DDBJ whole genome shotgun (WGS) entry which is preliminary data.</text>
</comment>
<proteinExistence type="predicted"/>
<protein>
    <recommendedName>
        <fullName evidence="1">Peptidase S74 domain-containing protein</fullName>
    </recommendedName>
</protein>
<evidence type="ECO:0000259" key="1">
    <source>
        <dbReference type="PROSITE" id="PS51688"/>
    </source>
</evidence>
<dbReference type="PROSITE" id="PS51688">
    <property type="entry name" value="ICA"/>
    <property type="match status" value="1"/>
</dbReference>
<evidence type="ECO:0000313" key="2">
    <source>
        <dbReference type="EMBL" id="MBB4908052.1"/>
    </source>
</evidence>
<gene>
    <name evidence="2" type="ORF">FHR82_004294</name>
</gene>
<dbReference type="Proteomes" id="UP000520767">
    <property type="component" value="Unassembled WGS sequence"/>
</dbReference>
<name>A0A7W7VF88_9PSEU</name>
<dbReference type="EMBL" id="JACHJQ010000004">
    <property type="protein sequence ID" value="MBB4908052.1"/>
    <property type="molecule type" value="Genomic_DNA"/>
</dbReference>